<feature type="domain" description="DUF7149" evidence="1">
    <location>
        <begin position="8"/>
        <end position="151"/>
    </location>
</feature>
<accession>A0A4U8T763</accession>
<dbReference type="STRING" id="1677920.LS71_08420"/>
<dbReference type="EMBL" id="JRPR02000008">
    <property type="protein sequence ID" value="TLD95476.1"/>
    <property type="molecule type" value="Genomic_DNA"/>
</dbReference>
<dbReference type="Proteomes" id="UP000029733">
    <property type="component" value="Unassembled WGS sequence"/>
</dbReference>
<dbReference type="AlphaFoldDB" id="A0A4U8T763"/>
<organism evidence="2 3">
    <name type="scientific">Helicobacter jaachi</name>
    <dbReference type="NCBI Taxonomy" id="1677920"/>
    <lineage>
        <taxon>Bacteria</taxon>
        <taxon>Pseudomonadati</taxon>
        <taxon>Campylobacterota</taxon>
        <taxon>Epsilonproteobacteria</taxon>
        <taxon>Campylobacterales</taxon>
        <taxon>Helicobacteraceae</taxon>
        <taxon>Helicobacter</taxon>
    </lineage>
</organism>
<evidence type="ECO:0000313" key="3">
    <source>
        <dbReference type="Proteomes" id="UP000029733"/>
    </source>
</evidence>
<evidence type="ECO:0000259" key="1">
    <source>
        <dbReference type="Pfam" id="PF23653"/>
    </source>
</evidence>
<gene>
    <name evidence="2" type="ORF">LS71_008185</name>
</gene>
<dbReference type="OrthoDB" id="32195at2"/>
<protein>
    <recommendedName>
        <fullName evidence="1">DUF7149 domain-containing protein</fullName>
    </recommendedName>
</protein>
<dbReference type="Pfam" id="PF23653">
    <property type="entry name" value="DUF7149"/>
    <property type="match status" value="1"/>
</dbReference>
<comment type="caution">
    <text evidence="2">The sequence shown here is derived from an EMBL/GenBank/DDBJ whole genome shotgun (WGS) entry which is preliminary data.</text>
</comment>
<name>A0A4U8T763_9HELI</name>
<proteinExistence type="predicted"/>
<keyword evidence="3" id="KW-1185">Reference proteome</keyword>
<dbReference type="InterPro" id="IPR055573">
    <property type="entry name" value="DUF7149"/>
</dbReference>
<reference evidence="2 3" key="1">
    <citation type="journal article" date="2014" name="Genome Announc.">
        <title>Draft genome sequences of eight enterohepatic helicobacter species isolated from both laboratory and wild rodents.</title>
        <authorList>
            <person name="Sheh A."/>
            <person name="Shen Z."/>
            <person name="Fox J.G."/>
        </authorList>
    </citation>
    <scope>NUCLEOTIDE SEQUENCE [LARGE SCALE GENOMIC DNA]</scope>
    <source>
        <strain evidence="2 3">MIT 09-6949</strain>
    </source>
</reference>
<evidence type="ECO:0000313" key="2">
    <source>
        <dbReference type="EMBL" id="TLD95476.1"/>
    </source>
</evidence>
<sequence>MQNESALVANALKPFFQKLGFEAHTGYKQKNNSEIDLALMHENKVKVIIEAKKPDSKDFITSQNINVKSLHEAILYYFRERESNHYPSFIIITDFYRFYIFHAREFEKFFYQNKEFKRFYNECNKPNSLFKNADSNDMKTQTFYDEVKRILDSKNY</sequence>